<dbReference type="SUPFAM" id="SSF52743">
    <property type="entry name" value="Subtilisin-like"/>
    <property type="match status" value="1"/>
</dbReference>
<keyword evidence="5" id="KW-0964">Secreted</keyword>
<keyword evidence="13" id="KW-0865">Zymogen</keyword>
<dbReference type="SUPFAM" id="SSF54897">
    <property type="entry name" value="Protease propeptides/inhibitors"/>
    <property type="match status" value="1"/>
</dbReference>
<dbReference type="Pfam" id="PF09286">
    <property type="entry name" value="Pro-kuma_activ"/>
    <property type="match status" value="1"/>
</dbReference>
<feature type="binding site" evidence="15">
    <location>
        <position position="535"/>
    </location>
    <ligand>
        <name>Ca(2+)</name>
        <dbReference type="ChEBI" id="CHEBI:29108"/>
    </ligand>
</feature>
<dbReference type="FunFam" id="3.40.50.200:FF:000015">
    <property type="entry name" value="Tripeptidyl peptidase A"/>
    <property type="match status" value="1"/>
</dbReference>
<feature type="active site" description="Charge relay system" evidence="15">
    <location>
        <position position="490"/>
    </location>
</feature>
<evidence type="ECO:0000256" key="13">
    <source>
        <dbReference type="ARBA" id="ARBA00023145"/>
    </source>
</evidence>
<evidence type="ECO:0000256" key="5">
    <source>
        <dbReference type="ARBA" id="ARBA00022525"/>
    </source>
</evidence>
<reference evidence="19" key="1">
    <citation type="journal article" date="2023" name="Mol. Phylogenet. Evol.">
        <title>Genome-scale phylogeny and comparative genomics of the fungal order Sordariales.</title>
        <authorList>
            <person name="Hensen N."/>
            <person name="Bonometti L."/>
            <person name="Westerberg I."/>
            <person name="Brannstrom I.O."/>
            <person name="Guillou S."/>
            <person name="Cros-Aarteil S."/>
            <person name="Calhoun S."/>
            <person name="Haridas S."/>
            <person name="Kuo A."/>
            <person name="Mondo S."/>
            <person name="Pangilinan J."/>
            <person name="Riley R."/>
            <person name="LaButti K."/>
            <person name="Andreopoulos B."/>
            <person name="Lipzen A."/>
            <person name="Chen C."/>
            <person name="Yan M."/>
            <person name="Daum C."/>
            <person name="Ng V."/>
            <person name="Clum A."/>
            <person name="Steindorff A."/>
            <person name="Ohm R.A."/>
            <person name="Martin F."/>
            <person name="Silar P."/>
            <person name="Natvig D.O."/>
            <person name="Lalanne C."/>
            <person name="Gautier V."/>
            <person name="Ament-Velasquez S.L."/>
            <person name="Kruys A."/>
            <person name="Hutchinson M.I."/>
            <person name="Powell A.J."/>
            <person name="Barry K."/>
            <person name="Miller A.N."/>
            <person name="Grigoriev I.V."/>
            <person name="Debuchy R."/>
            <person name="Gladieux P."/>
            <person name="Hiltunen Thoren M."/>
            <person name="Johannesson H."/>
        </authorList>
    </citation>
    <scope>NUCLEOTIDE SEQUENCE [LARGE SCALE GENOMIC DNA]</scope>
    <source>
        <strain evidence="19">CBS 340.73</strain>
    </source>
</reference>
<evidence type="ECO:0000256" key="7">
    <source>
        <dbReference type="ARBA" id="ARBA00022723"/>
    </source>
</evidence>
<evidence type="ECO:0000256" key="16">
    <source>
        <dbReference type="SAM" id="SignalP"/>
    </source>
</evidence>
<keyword evidence="14" id="KW-0325">Glycoprotein</keyword>
<feature type="binding site" evidence="15">
    <location>
        <position position="534"/>
    </location>
    <ligand>
        <name>Ca(2+)</name>
        <dbReference type="ChEBI" id="CHEBI:29108"/>
    </ligand>
</feature>
<dbReference type="EMBL" id="MU853942">
    <property type="protein sequence ID" value="KAK3935101.1"/>
    <property type="molecule type" value="Genomic_DNA"/>
</dbReference>
<dbReference type="GO" id="GO:0004252">
    <property type="term" value="F:serine-type endopeptidase activity"/>
    <property type="evidence" value="ECO:0007669"/>
    <property type="project" value="UniProtKB-UniRule"/>
</dbReference>
<keyword evidence="9 15" id="KW-0378">Hydrolase</keyword>
<comment type="subcellular location">
    <subcellularLocation>
        <location evidence="3">Secreted</location>
        <location evidence="3">Extracellular space</location>
    </subcellularLocation>
</comment>
<keyword evidence="11 15" id="KW-0106">Calcium</keyword>
<evidence type="ECO:0000256" key="1">
    <source>
        <dbReference type="ARBA" id="ARBA00001910"/>
    </source>
</evidence>
<keyword evidence="8 16" id="KW-0732">Signal</keyword>
<feature type="chain" id="PRO_5043029400" description="tripeptidyl-peptidase II" evidence="16">
    <location>
        <begin position="21"/>
        <end position="586"/>
    </location>
</feature>
<dbReference type="InterPro" id="IPR015366">
    <property type="entry name" value="S53_propep"/>
</dbReference>
<comment type="caution">
    <text evidence="18">The sequence shown here is derived from an EMBL/GenBank/DDBJ whole genome shotgun (WGS) entry which is preliminary data.</text>
</comment>
<dbReference type="InterPro" id="IPR050819">
    <property type="entry name" value="Tripeptidyl-peptidase_I"/>
</dbReference>
<evidence type="ECO:0000256" key="2">
    <source>
        <dbReference type="ARBA" id="ARBA00002451"/>
    </source>
</evidence>
<feature type="active site" description="Charge relay system" evidence="15">
    <location>
        <position position="273"/>
    </location>
</feature>
<gene>
    <name evidence="18" type="ORF">QBC46DRAFT_462282</name>
</gene>
<organism evidence="18 19">
    <name type="scientific">Diplogelasinospora grovesii</name>
    <dbReference type="NCBI Taxonomy" id="303347"/>
    <lineage>
        <taxon>Eukaryota</taxon>
        <taxon>Fungi</taxon>
        <taxon>Dikarya</taxon>
        <taxon>Ascomycota</taxon>
        <taxon>Pezizomycotina</taxon>
        <taxon>Sordariomycetes</taxon>
        <taxon>Sordariomycetidae</taxon>
        <taxon>Sordariales</taxon>
        <taxon>Diplogelasinosporaceae</taxon>
        <taxon>Diplogelasinospora</taxon>
    </lineage>
</organism>
<dbReference type="GO" id="GO:0005576">
    <property type="term" value="C:extracellular region"/>
    <property type="evidence" value="ECO:0007669"/>
    <property type="project" value="UniProtKB-SubCell"/>
</dbReference>
<evidence type="ECO:0000256" key="8">
    <source>
        <dbReference type="ARBA" id="ARBA00022729"/>
    </source>
</evidence>
<evidence type="ECO:0000256" key="10">
    <source>
        <dbReference type="ARBA" id="ARBA00022825"/>
    </source>
</evidence>
<evidence type="ECO:0000256" key="14">
    <source>
        <dbReference type="ARBA" id="ARBA00023180"/>
    </source>
</evidence>
<evidence type="ECO:0000256" key="9">
    <source>
        <dbReference type="ARBA" id="ARBA00022801"/>
    </source>
</evidence>
<accession>A0AAN6MX38</accession>
<evidence type="ECO:0000313" key="19">
    <source>
        <dbReference type="Proteomes" id="UP001303473"/>
    </source>
</evidence>
<dbReference type="AlphaFoldDB" id="A0AAN6MX38"/>
<dbReference type="GO" id="GO:0006508">
    <property type="term" value="P:proteolysis"/>
    <property type="evidence" value="ECO:0007669"/>
    <property type="project" value="UniProtKB-KW"/>
</dbReference>
<evidence type="ECO:0000256" key="4">
    <source>
        <dbReference type="ARBA" id="ARBA00012462"/>
    </source>
</evidence>
<dbReference type="GO" id="GO:0008240">
    <property type="term" value="F:tripeptidyl-peptidase activity"/>
    <property type="evidence" value="ECO:0007669"/>
    <property type="project" value="UniProtKB-EC"/>
</dbReference>
<dbReference type="PROSITE" id="PS51695">
    <property type="entry name" value="SEDOLISIN"/>
    <property type="match status" value="1"/>
</dbReference>
<keyword evidence="7 15" id="KW-0479">Metal-binding</keyword>
<evidence type="ECO:0000313" key="18">
    <source>
        <dbReference type="EMBL" id="KAK3935101.1"/>
    </source>
</evidence>
<evidence type="ECO:0000256" key="11">
    <source>
        <dbReference type="ARBA" id="ARBA00022837"/>
    </source>
</evidence>
<comment type="cofactor">
    <cofactor evidence="15">
        <name>Ca(2+)</name>
        <dbReference type="ChEBI" id="CHEBI:29108"/>
    </cofactor>
    <text evidence="15">Binds 1 Ca(2+) ion per subunit.</text>
</comment>
<feature type="binding site" evidence="15">
    <location>
        <position position="564"/>
    </location>
    <ligand>
        <name>Ca(2+)</name>
        <dbReference type="ChEBI" id="CHEBI:29108"/>
    </ligand>
</feature>
<evidence type="ECO:0000256" key="3">
    <source>
        <dbReference type="ARBA" id="ARBA00004239"/>
    </source>
</evidence>
<evidence type="ECO:0000256" key="6">
    <source>
        <dbReference type="ARBA" id="ARBA00022670"/>
    </source>
</evidence>
<evidence type="ECO:0000256" key="15">
    <source>
        <dbReference type="PROSITE-ProRule" id="PRU01032"/>
    </source>
</evidence>
<dbReference type="GO" id="GO:0046872">
    <property type="term" value="F:metal ion binding"/>
    <property type="evidence" value="ECO:0007669"/>
    <property type="project" value="UniProtKB-UniRule"/>
</dbReference>
<dbReference type="CDD" id="cd11377">
    <property type="entry name" value="Pro-peptidase_S53"/>
    <property type="match status" value="1"/>
</dbReference>
<dbReference type="InterPro" id="IPR000209">
    <property type="entry name" value="Peptidase_S8/S53_dom"/>
</dbReference>
<dbReference type="EC" id="3.4.14.10" evidence="4"/>
<keyword evidence="6 15" id="KW-0645">Protease</keyword>
<dbReference type="Proteomes" id="UP001303473">
    <property type="component" value="Unassembled WGS sequence"/>
</dbReference>
<dbReference type="InterPro" id="IPR036852">
    <property type="entry name" value="Peptidase_S8/S53_dom_sf"/>
</dbReference>
<evidence type="ECO:0000259" key="17">
    <source>
        <dbReference type="PROSITE" id="PS51695"/>
    </source>
</evidence>
<dbReference type="CDD" id="cd04056">
    <property type="entry name" value="Peptidases_S53"/>
    <property type="match status" value="1"/>
</dbReference>
<dbReference type="InterPro" id="IPR023828">
    <property type="entry name" value="Peptidase_S8_Ser-AS"/>
</dbReference>
<dbReference type="PROSITE" id="PS00138">
    <property type="entry name" value="SUBTILASE_SER"/>
    <property type="match status" value="1"/>
</dbReference>
<dbReference type="InterPro" id="IPR030400">
    <property type="entry name" value="Sedolisin_dom"/>
</dbReference>
<comment type="function">
    <text evidence="2">Secreted tripeptidyl-peptidase which degrades proteins at acidic pHs and is involved in virulence.</text>
</comment>
<keyword evidence="19" id="KW-1185">Reference proteome</keyword>
<sequence length="586" mass="63446">MPLRWALPLLLAFFVTYISAAVHEQLSAIPHGWSTLPATAEEATDVSTPGSPQYGHYLTKKEVDSRFPVNKSVVADVTAWLKSHGISNYRVDGSFIDFVSDIPTANKLLNASYQYYHPTNNKQGVRKLRTLRYSVPDSMQKHIALIDPGTYFGKTSHFSVMRSPTSKTWNADSLKGRDAASPSKTTVDVSCQTSITPACLRQMYNVGDYVPDPKSGSRIGSGSFLNESAIYDDLFQFEDYNKIPRQNFTKVSVANGTFNQNTTGGGFGEADLDVQNIIGIAHPLPVVEYSTGGSPPFIPTLGQPTPADNGNEPYVPYYRYLLGLENEELPQVISNSYGDQEDGVPFNYAELTCDLIGLLSLRGITNLFSSGDSGVGDGCLAPDFKTVEFIPSFPATCPYVTAVGGTVAVTPEVAWNLSTGGFSSYFPRPSWQEATLKKYLQTEVSNETFKYYAAYTNWSGRAFPDVAAHSLTPNFQVVYAGKLDGSGGTSAASPVWAAIVGLLNDARLRAGKPALGWLNPLLYLAGAGRDALIDVTDGYAVGCLPPSQNGSGVVLGARWNATVGWDPVTGWGTPDFQRLKDFVLKI</sequence>
<comment type="catalytic activity">
    <reaction evidence="1">
        <text>Release of an N-terminal tripeptide from a polypeptide.</text>
        <dbReference type="EC" id="3.4.14.10"/>
    </reaction>
</comment>
<dbReference type="SMART" id="SM00944">
    <property type="entry name" value="Pro-kuma_activ"/>
    <property type="match status" value="1"/>
</dbReference>
<proteinExistence type="predicted"/>
<feature type="domain" description="Peptidase S53" evidence="17">
    <location>
        <begin position="194"/>
        <end position="586"/>
    </location>
</feature>
<dbReference type="Gene3D" id="3.40.50.200">
    <property type="entry name" value="Peptidase S8/S53 domain"/>
    <property type="match status" value="1"/>
</dbReference>
<evidence type="ECO:0000256" key="12">
    <source>
        <dbReference type="ARBA" id="ARBA00023026"/>
    </source>
</evidence>
<dbReference type="Pfam" id="PF00082">
    <property type="entry name" value="Peptidase_S8"/>
    <property type="match status" value="1"/>
</dbReference>
<name>A0AAN6MX38_9PEZI</name>
<feature type="signal peptide" evidence="16">
    <location>
        <begin position="1"/>
        <end position="20"/>
    </location>
</feature>
<dbReference type="PANTHER" id="PTHR14218">
    <property type="entry name" value="PROTEASE S8 TRIPEPTIDYL PEPTIDASE I CLN2"/>
    <property type="match status" value="1"/>
</dbReference>
<protein>
    <recommendedName>
        <fullName evidence="4">tripeptidyl-peptidase II</fullName>
        <ecNumber evidence="4">3.4.14.10</ecNumber>
    </recommendedName>
</protein>
<keyword evidence="12" id="KW-0843">Virulence</keyword>
<feature type="binding site" evidence="15">
    <location>
        <position position="566"/>
    </location>
    <ligand>
        <name>Ca(2+)</name>
        <dbReference type="ChEBI" id="CHEBI:29108"/>
    </ligand>
</feature>
<feature type="active site" description="Charge relay system" evidence="15">
    <location>
        <position position="269"/>
    </location>
</feature>
<dbReference type="PANTHER" id="PTHR14218:SF34">
    <property type="entry name" value="TRIPEPTIDYL-PEPTIDASE SED4"/>
    <property type="match status" value="1"/>
</dbReference>
<keyword evidence="10 15" id="KW-0720">Serine protease</keyword>